<evidence type="ECO:0000256" key="1">
    <source>
        <dbReference type="SAM" id="MobiDB-lite"/>
    </source>
</evidence>
<keyword evidence="3" id="KW-1185">Reference proteome</keyword>
<dbReference type="Proteomes" id="UP001224890">
    <property type="component" value="Unassembled WGS sequence"/>
</dbReference>
<comment type="caution">
    <text evidence="2">The sequence shown here is derived from an EMBL/GenBank/DDBJ whole genome shotgun (WGS) entry which is preliminary data.</text>
</comment>
<sequence>MRFHLAPAVCVSLDFGLHRWVSVDDHLIRPPSDVTPSSSNGCAAESSRGPTPLLPSLDTGHPTDGEASRKSEKPRGMFRVTEVVVGFAGIEAVKVRYLAAASKMNLCNRYLWTKNASQLSLGFGEGAVGLWVRVRWSVGLLAAYRRPAPI</sequence>
<dbReference type="EMBL" id="JAHMHR010000002">
    <property type="protein sequence ID" value="KAK1700227.1"/>
    <property type="molecule type" value="Genomic_DNA"/>
</dbReference>
<feature type="compositionally biased region" description="Basic and acidic residues" evidence="1">
    <location>
        <begin position="61"/>
        <end position="73"/>
    </location>
</feature>
<accession>A0AAJ0EYK2</accession>
<organism evidence="2 3">
    <name type="scientific">Colletotrichum godetiae</name>
    <dbReference type="NCBI Taxonomy" id="1209918"/>
    <lineage>
        <taxon>Eukaryota</taxon>
        <taxon>Fungi</taxon>
        <taxon>Dikarya</taxon>
        <taxon>Ascomycota</taxon>
        <taxon>Pezizomycotina</taxon>
        <taxon>Sordariomycetes</taxon>
        <taxon>Hypocreomycetidae</taxon>
        <taxon>Glomerellales</taxon>
        <taxon>Glomerellaceae</taxon>
        <taxon>Colletotrichum</taxon>
        <taxon>Colletotrichum acutatum species complex</taxon>
    </lineage>
</organism>
<gene>
    <name evidence="2" type="ORF">BDP55DRAFT_625830</name>
</gene>
<evidence type="ECO:0000313" key="3">
    <source>
        <dbReference type="Proteomes" id="UP001224890"/>
    </source>
</evidence>
<dbReference type="AlphaFoldDB" id="A0AAJ0EYK2"/>
<proteinExistence type="predicted"/>
<feature type="region of interest" description="Disordered" evidence="1">
    <location>
        <begin position="32"/>
        <end position="73"/>
    </location>
</feature>
<reference evidence="2" key="1">
    <citation type="submission" date="2021-06" db="EMBL/GenBank/DDBJ databases">
        <title>Comparative genomics, transcriptomics and evolutionary studies reveal genomic signatures of adaptation to plant cell wall in hemibiotrophic fungi.</title>
        <authorList>
            <consortium name="DOE Joint Genome Institute"/>
            <person name="Baroncelli R."/>
            <person name="Diaz J.F."/>
            <person name="Benocci T."/>
            <person name="Peng M."/>
            <person name="Battaglia E."/>
            <person name="Haridas S."/>
            <person name="Andreopoulos W."/>
            <person name="Labutti K."/>
            <person name="Pangilinan J."/>
            <person name="Floch G.L."/>
            <person name="Makela M.R."/>
            <person name="Henrissat B."/>
            <person name="Grigoriev I.V."/>
            <person name="Crouch J.A."/>
            <person name="De Vries R.P."/>
            <person name="Sukno S.A."/>
            <person name="Thon M.R."/>
        </authorList>
    </citation>
    <scope>NUCLEOTIDE SEQUENCE</scope>
    <source>
        <strain evidence="2">CBS 193.32</strain>
    </source>
</reference>
<dbReference type="RefSeq" id="XP_060435984.1">
    <property type="nucleotide sequence ID" value="XM_060571542.1"/>
</dbReference>
<protein>
    <submittedName>
        <fullName evidence="2">Uncharacterized protein</fullName>
    </submittedName>
</protein>
<evidence type="ECO:0000313" key="2">
    <source>
        <dbReference type="EMBL" id="KAK1700227.1"/>
    </source>
</evidence>
<dbReference type="GeneID" id="85456068"/>
<name>A0AAJ0EYK2_9PEZI</name>